<dbReference type="AlphaFoldDB" id="E9GG33"/>
<accession>E9GG33</accession>
<keyword evidence="6" id="KW-1185">Reference proteome</keyword>
<dbReference type="InParanoid" id="E9GG33"/>
<dbReference type="PANTHER" id="PTHR48456">
    <property type="match status" value="1"/>
</dbReference>
<dbReference type="SUPFAM" id="SSF57903">
    <property type="entry name" value="FYVE/PHD zinc finger"/>
    <property type="match status" value="1"/>
</dbReference>
<evidence type="ECO:0000313" key="6">
    <source>
        <dbReference type="Proteomes" id="UP000000305"/>
    </source>
</evidence>
<dbReference type="EMBL" id="GL732543">
    <property type="protein sequence ID" value="EFX81565.1"/>
    <property type="molecule type" value="Genomic_DNA"/>
</dbReference>
<evidence type="ECO:0000256" key="3">
    <source>
        <dbReference type="ARBA" id="ARBA00022833"/>
    </source>
</evidence>
<dbReference type="InterPro" id="IPR013083">
    <property type="entry name" value="Znf_RING/FYVE/PHD"/>
</dbReference>
<dbReference type="PANTHER" id="PTHR48456:SF1">
    <property type="match status" value="1"/>
</dbReference>
<evidence type="ECO:0000259" key="4">
    <source>
        <dbReference type="Pfam" id="PF00628"/>
    </source>
</evidence>
<reference evidence="5 6" key="1">
    <citation type="journal article" date="2011" name="Science">
        <title>The ecoresponsive genome of Daphnia pulex.</title>
        <authorList>
            <person name="Colbourne J.K."/>
            <person name="Pfrender M.E."/>
            <person name="Gilbert D."/>
            <person name="Thomas W.K."/>
            <person name="Tucker A."/>
            <person name="Oakley T.H."/>
            <person name="Tokishita S."/>
            <person name="Aerts A."/>
            <person name="Arnold G.J."/>
            <person name="Basu M.K."/>
            <person name="Bauer D.J."/>
            <person name="Caceres C.E."/>
            <person name="Carmel L."/>
            <person name="Casola C."/>
            <person name="Choi J.H."/>
            <person name="Detter J.C."/>
            <person name="Dong Q."/>
            <person name="Dusheyko S."/>
            <person name="Eads B.D."/>
            <person name="Frohlich T."/>
            <person name="Geiler-Samerotte K.A."/>
            <person name="Gerlach D."/>
            <person name="Hatcher P."/>
            <person name="Jogdeo S."/>
            <person name="Krijgsveld J."/>
            <person name="Kriventseva E.V."/>
            <person name="Kultz D."/>
            <person name="Laforsch C."/>
            <person name="Lindquist E."/>
            <person name="Lopez J."/>
            <person name="Manak J.R."/>
            <person name="Muller J."/>
            <person name="Pangilinan J."/>
            <person name="Patwardhan R.P."/>
            <person name="Pitluck S."/>
            <person name="Pritham E.J."/>
            <person name="Rechtsteiner A."/>
            <person name="Rho M."/>
            <person name="Rogozin I.B."/>
            <person name="Sakarya O."/>
            <person name="Salamov A."/>
            <person name="Schaack S."/>
            <person name="Shapiro H."/>
            <person name="Shiga Y."/>
            <person name="Skalitzky C."/>
            <person name="Smith Z."/>
            <person name="Souvorov A."/>
            <person name="Sung W."/>
            <person name="Tang Z."/>
            <person name="Tsuchiya D."/>
            <person name="Tu H."/>
            <person name="Vos H."/>
            <person name="Wang M."/>
            <person name="Wolf Y.I."/>
            <person name="Yamagata H."/>
            <person name="Yamada T."/>
            <person name="Ye Y."/>
            <person name="Shaw J.R."/>
            <person name="Andrews J."/>
            <person name="Crease T.J."/>
            <person name="Tang H."/>
            <person name="Lucas S.M."/>
            <person name="Robertson H.M."/>
            <person name="Bork P."/>
            <person name="Koonin E.V."/>
            <person name="Zdobnov E.M."/>
            <person name="Grigoriev I.V."/>
            <person name="Lynch M."/>
            <person name="Boore J.L."/>
        </authorList>
    </citation>
    <scope>NUCLEOTIDE SEQUENCE [LARGE SCALE GENOMIC DNA]</scope>
</reference>
<gene>
    <name evidence="5" type="ORF">DAPPUDRAFT_102324</name>
</gene>
<dbReference type="GO" id="GO:0008270">
    <property type="term" value="F:zinc ion binding"/>
    <property type="evidence" value="ECO:0007669"/>
    <property type="project" value="UniProtKB-KW"/>
</dbReference>
<organism evidence="5 6">
    <name type="scientific">Daphnia pulex</name>
    <name type="common">Water flea</name>
    <dbReference type="NCBI Taxonomy" id="6669"/>
    <lineage>
        <taxon>Eukaryota</taxon>
        <taxon>Metazoa</taxon>
        <taxon>Ecdysozoa</taxon>
        <taxon>Arthropoda</taxon>
        <taxon>Crustacea</taxon>
        <taxon>Branchiopoda</taxon>
        <taxon>Diplostraca</taxon>
        <taxon>Cladocera</taxon>
        <taxon>Anomopoda</taxon>
        <taxon>Daphniidae</taxon>
        <taxon>Daphnia</taxon>
    </lineage>
</organism>
<evidence type="ECO:0000256" key="2">
    <source>
        <dbReference type="ARBA" id="ARBA00022771"/>
    </source>
</evidence>
<dbReference type="InterPro" id="IPR019787">
    <property type="entry name" value="Znf_PHD-finger"/>
</dbReference>
<feature type="domain" description="PHD-type" evidence="4">
    <location>
        <begin position="209"/>
        <end position="255"/>
    </location>
</feature>
<dbReference type="InterPro" id="IPR011011">
    <property type="entry name" value="Znf_FYVE_PHD"/>
</dbReference>
<dbReference type="Proteomes" id="UP000000305">
    <property type="component" value="Unassembled WGS sequence"/>
</dbReference>
<name>E9GG33_DAPPU</name>
<dbReference type="HOGENOM" id="CLU_1062684_0_0_1"/>
<dbReference type="Pfam" id="PF00628">
    <property type="entry name" value="PHD"/>
    <property type="match status" value="1"/>
</dbReference>
<keyword evidence="1" id="KW-0479">Metal-binding</keyword>
<keyword evidence="2" id="KW-0863">Zinc-finger</keyword>
<sequence>MDVISYNNFSMNHINPGPFNGFNFPGTPQPVLFMGNFMSVASAKSAIDKMFHGTSDVTIHGLHLLAEFVKFHYYPGETIVIGMSQPGSFTTPPKYLVRIDKFAIIITLHFFLAQFTETVLRRKEICKNGNYCQGYLLKLITKNAPTYGNRPAAVAYLHSMLDECRKREIIPVAGRNCTQITNLHSDSQQALKKLTYAALSQEICKAIGCRMILARHFSIKCGGCSRWFHGRCVGLQRSDARKLEEKGLQLTCNFCLTDEEVS</sequence>
<protein>
    <recommendedName>
        <fullName evidence="4">PHD-type domain-containing protein</fullName>
    </recommendedName>
</protein>
<evidence type="ECO:0000256" key="1">
    <source>
        <dbReference type="ARBA" id="ARBA00022723"/>
    </source>
</evidence>
<proteinExistence type="predicted"/>
<keyword evidence="3" id="KW-0862">Zinc</keyword>
<dbReference type="PhylomeDB" id="E9GG33"/>
<dbReference type="Gene3D" id="3.30.40.10">
    <property type="entry name" value="Zinc/RING finger domain, C3HC4 (zinc finger)"/>
    <property type="match status" value="1"/>
</dbReference>
<evidence type="ECO:0000313" key="5">
    <source>
        <dbReference type="EMBL" id="EFX81565.1"/>
    </source>
</evidence>
<dbReference type="KEGG" id="dpx:DAPPUDRAFT_102324"/>